<dbReference type="Proteomes" id="UP000313645">
    <property type="component" value="Unassembled WGS sequence"/>
</dbReference>
<evidence type="ECO:0000313" key="3">
    <source>
        <dbReference type="Proteomes" id="UP000313645"/>
    </source>
</evidence>
<gene>
    <name evidence="2" type="ORF">EZI54_23765</name>
</gene>
<accession>A0ABY1ZEW6</accession>
<dbReference type="EMBL" id="SJDL01000132">
    <property type="protein sequence ID" value="TBW44501.1"/>
    <property type="molecule type" value="Genomic_DNA"/>
</dbReference>
<evidence type="ECO:0000256" key="1">
    <source>
        <dbReference type="SAM" id="MobiDB-lite"/>
    </source>
</evidence>
<feature type="region of interest" description="Disordered" evidence="1">
    <location>
        <begin position="32"/>
        <end position="58"/>
    </location>
</feature>
<organism evidence="2 3">
    <name type="scientific">Marinobacter halodurans</name>
    <dbReference type="NCBI Taxonomy" id="2528979"/>
    <lineage>
        <taxon>Bacteria</taxon>
        <taxon>Pseudomonadati</taxon>
        <taxon>Pseudomonadota</taxon>
        <taxon>Gammaproteobacteria</taxon>
        <taxon>Pseudomonadales</taxon>
        <taxon>Marinobacteraceae</taxon>
        <taxon>Marinobacter</taxon>
    </lineage>
</organism>
<reference evidence="2 3" key="1">
    <citation type="submission" date="2019-02" db="EMBL/GenBank/DDBJ databases">
        <title>Marinobacter halodurans sp. nov., a marine bacterium isolated from sea tidal flat.</title>
        <authorList>
            <person name="Yoo Y."/>
            <person name="Lee D.W."/>
            <person name="Kim B.S."/>
            <person name="Kim J.-J."/>
        </authorList>
    </citation>
    <scope>NUCLEOTIDE SEQUENCE [LARGE SCALE GENOMIC DNA]</scope>
    <source>
        <strain evidence="2 3">YJ-S3-2</strain>
    </source>
</reference>
<sequence>MIHIKQSEPNSVMRVATMQLIFKETKQSVRKLKQPSASYERKKRWQVSSPNNPIKLPAGKNERPVCLFELSDGMGCNPTIEPRQTSIFRVRK</sequence>
<proteinExistence type="predicted"/>
<dbReference type="RefSeq" id="WP_131484318.1">
    <property type="nucleotide sequence ID" value="NZ_SJDL01000132.1"/>
</dbReference>
<name>A0ABY1ZEW6_9GAMM</name>
<keyword evidence="3" id="KW-1185">Reference proteome</keyword>
<comment type="caution">
    <text evidence="2">The sequence shown here is derived from an EMBL/GenBank/DDBJ whole genome shotgun (WGS) entry which is preliminary data.</text>
</comment>
<protein>
    <submittedName>
        <fullName evidence="2">Uncharacterized protein</fullName>
    </submittedName>
</protein>
<evidence type="ECO:0000313" key="2">
    <source>
        <dbReference type="EMBL" id="TBW44501.1"/>
    </source>
</evidence>